<reference evidence="2 3" key="1">
    <citation type="submission" date="2019-03" db="EMBL/GenBank/DDBJ databases">
        <title>Genomic Encyclopedia of Type Strains, Phase IV (KMG-IV): sequencing the most valuable type-strain genomes for metagenomic binning, comparative biology and taxonomic classification.</title>
        <authorList>
            <person name="Goeker M."/>
        </authorList>
    </citation>
    <scope>NUCLEOTIDE SEQUENCE [LARGE SCALE GENOMIC DNA]</scope>
    <source>
        <strain evidence="2 3">DSM 103923</strain>
    </source>
</reference>
<evidence type="ECO:0000313" key="2">
    <source>
        <dbReference type="EMBL" id="TCS71325.1"/>
    </source>
</evidence>
<evidence type="ECO:0000313" key="3">
    <source>
        <dbReference type="Proteomes" id="UP000295135"/>
    </source>
</evidence>
<organism evidence="2 3">
    <name type="scientific">Sulfuritortus calidifontis</name>
    <dbReference type="NCBI Taxonomy" id="1914471"/>
    <lineage>
        <taxon>Bacteria</taxon>
        <taxon>Pseudomonadati</taxon>
        <taxon>Pseudomonadota</taxon>
        <taxon>Betaproteobacteria</taxon>
        <taxon>Nitrosomonadales</taxon>
        <taxon>Thiobacillaceae</taxon>
        <taxon>Sulfuritortus</taxon>
    </lineage>
</organism>
<evidence type="ECO:0000256" key="1">
    <source>
        <dbReference type="SAM" id="Coils"/>
    </source>
</evidence>
<comment type="caution">
    <text evidence="2">The sequence shown here is derived from an EMBL/GenBank/DDBJ whole genome shotgun (WGS) entry which is preliminary data.</text>
</comment>
<protein>
    <submittedName>
        <fullName evidence="2">Uncharacterized protein</fullName>
    </submittedName>
</protein>
<dbReference type="EMBL" id="SLZY01000010">
    <property type="protein sequence ID" value="TCS71325.1"/>
    <property type="molecule type" value="Genomic_DNA"/>
</dbReference>
<keyword evidence="3" id="KW-1185">Reference proteome</keyword>
<proteinExistence type="predicted"/>
<keyword evidence="1" id="KW-0175">Coiled coil</keyword>
<dbReference type="Proteomes" id="UP000295135">
    <property type="component" value="Unassembled WGS sequence"/>
</dbReference>
<gene>
    <name evidence="2" type="ORF">EDC61_11051</name>
</gene>
<sequence length="320" mass="36106">MPGFLNALISGLRPATADPELDAAVERVVYTIEPKLKLAGGYPQRYRKAVAHALAYARNLATQVPGPVDINREAYTKDSFIRAIFASPDEFKSALCMSRAMQDYLKGNACTIGSQLYAMVGMRRREKGVIGMEVIGDTVHHDVPQTAVCFSDHTLTNISHSEADTRELLTWSFMDSLLAQVTDRIEQLKQSRQALDQKSNEIIGRLHSASADQRGQLQQELDTTLAELRTATERLDLRRYADYLDEVLLQPQAHLRLETVTLHIDDMGIKREPGAGREITFVDMISRDRRRWCIALLHCQSPGLIPMTDRLQEADRWMNI</sequence>
<dbReference type="OrthoDB" id="8557243at2"/>
<accession>A0A4R3JUA1</accession>
<dbReference type="RefSeq" id="WP_126463238.1">
    <property type="nucleotide sequence ID" value="NZ_AP018721.1"/>
</dbReference>
<dbReference type="AlphaFoldDB" id="A0A4R3JUA1"/>
<feature type="coiled-coil region" evidence="1">
    <location>
        <begin position="178"/>
        <end position="234"/>
    </location>
</feature>
<name>A0A4R3JUA1_9PROT</name>